<feature type="transmembrane region" description="Helical" evidence="3">
    <location>
        <begin position="12"/>
        <end position="32"/>
    </location>
</feature>
<evidence type="ECO:0000313" key="4">
    <source>
        <dbReference type="EMBL" id="KAF6145655.1"/>
    </source>
</evidence>
<keyword evidence="3" id="KW-1133">Transmembrane helix</keyword>
<dbReference type="PANTHER" id="PTHR31625">
    <property type="match status" value="1"/>
</dbReference>
<protein>
    <recommendedName>
        <fullName evidence="6">Anthocyanin acyltransferase</fullName>
    </recommendedName>
</protein>
<evidence type="ECO:0000256" key="3">
    <source>
        <dbReference type="SAM" id="Phobius"/>
    </source>
</evidence>
<dbReference type="OrthoDB" id="1862401at2759"/>
<organism evidence="4 5">
    <name type="scientific">Kingdonia uniflora</name>
    <dbReference type="NCBI Taxonomy" id="39325"/>
    <lineage>
        <taxon>Eukaryota</taxon>
        <taxon>Viridiplantae</taxon>
        <taxon>Streptophyta</taxon>
        <taxon>Embryophyta</taxon>
        <taxon>Tracheophyta</taxon>
        <taxon>Spermatophyta</taxon>
        <taxon>Magnoliopsida</taxon>
        <taxon>Ranunculales</taxon>
        <taxon>Circaeasteraceae</taxon>
        <taxon>Kingdonia</taxon>
    </lineage>
</organism>
<dbReference type="AlphaFoldDB" id="A0A7J7LSK2"/>
<keyword evidence="3" id="KW-0472">Membrane</keyword>
<gene>
    <name evidence="4" type="ORF">GIB67_000125</name>
</gene>
<keyword evidence="1" id="KW-0808">Transferase</keyword>
<dbReference type="Proteomes" id="UP000541444">
    <property type="component" value="Unassembled WGS sequence"/>
</dbReference>
<keyword evidence="2" id="KW-0012">Acyltransferase</keyword>
<dbReference type="GO" id="GO:0016747">
    <property type="term" value="F:acyltransferase activity, transferring groups other than amino-acyl groups"/>
    <property type="evidence" value="ECO:0007669"/>
    <property type="project" value="UniProtKB-ARBA"/>
</dbReference>
<dbReference type="InterPro" id="IPR051504">
    <property type="entry name" value="Plant_metabolite_acyltrans"/>
</dbReference>
<keyword evidence="5" id="KW-1185">Reference proteome</keyword>
<reference evidence="4 5" key="1">
    <citation type="journal article" date="2020" name="IScience">
        <title>Genome Sequencing of the Endangered Kingdonia uniflora (Circaeasteraceae, Ranunculales) Reveals Potential Mechanisms of Evolutionary Specialization.</title>
        <authorList>
            <person name="Sun Y."/>
            <person name="Deng T."/>
            <person name="Zhang A."/>
            <person name="Moore M.J."/>
            <person name="Landis J.B."/>
            <person name="Lin N."/>
            <person name="Zhang H."/>
            <person name="Zhang X."/>
            <person name="Huang J."/>
            <person name="Zhang X."/>
            <person name="Sun H."/>
            <person name="Wang H."/>
        </authorList>
    </citation>
    <scope>NUCLEOTIDE SEQUENCE [LARGE SCALE GENOMIC DNA]</scope>
    <source>
        <strain evidence="4">TB1705</strain>
        <tissue evidence="4">Leaf</tissue>
    </source>
</reference>
<dbReference type="EMBL" id="JACGCM010002047">
    <property type="protein sequence ID" value="KAF6145655.1"/>
    <property type="molecule type" value="Genomic_DNA"/>
</dbReference>
<sequence length="258" mass="28337">MGIIARNFKENIYSTFVVTCAYVWVCLIKALGESHAREHFRFAVDCRVLFEPALPITYFGNCVLSCFNSATKSDLVGEDGIAVAAEVIRNGIQGMKDDDGLLKRAANYFASIQSAGSERICTVAGSPHLKVYDTDFGWGKPKKSEVVSIRDAGTISLAERGDGQVGVEVGLALKNPRWTFLRLFLQTLVSFLRCYCIHVVLKLLCLAKKSNISPRLPSEGRELNNTFAPIAMKFVICITPHGLQDKCLGLATLLSLKI</sequence>
<evidence type="ECO:0000256" key="2">
    <source>
        <dbReference type="ARBA" id="ARBA00023315"/>
    </source>
</evidence>
<proteinExistence type="predicted"/>
<accession>A0A7J7LSK2</accession>
<evidence type="ECO:0000256" key="1">
    <source>
        <dbReference type="ARBA" id="ARBA00022679"/>
    </source>
</evidence>
<dbReference type="InterPro" id="IPR023213">
    <property type="entry name" value="CAT-like_dom_sf"/>
</dbReference>
<comment type="caution">
    <text evidence="4">The sequence shown here is derived from an EMBL/GenBank/DDBJ whole genome shotgun (WGS) entry which is preliminary data.</text>
</comment>
<evidence type="ECO:0000313" key="5">
    <source>
        <dbReference type="Proteomes" id="UP000541444"/>
    </source>
</evidence>
<dbReference type="Gene3D" id="3.30.559.10">
    <property type="entry name" value="Chloramphenicol acetyltransferase-like domain"/>
    <property type="match status" value="1"/>
</dbReference>
<dbReference type="Pfam" id="PF02458">
    <property type="entry name" value="Transferase"/>
    <property type="match status" value="1"/>
</dbReference>
<name>A0A7J7LSK2_9MAGN</name>
<keyword evidence="3" id="KW-0812">Transmembrane</keyword>
<evidence type="ECO:0008006" key="6">
    <source>
        <dbReference type="Google" id="ProtNLM"/>
    </source>
</evidence>